<dbReference type="EC" id="1.3.1.12" evidence="3"/>
<dbReference type="GO" id="GO:0004665">
    <property type="term" value="F:prephenate dehydrogenase (NADP+) activity"/>
    <property type="evidence" value="ECO:0007669"/>
    <property type="project" value="InterPro"/>
</dbReference>
<dbReference type="GO" id="GO:0006571">
    <property type="term" value="P:tyrosine biosynthetic process"/>
    <property type="evidence" value="ECO:0007669"/>
    <property type="project" value="UniProtKB-KW"/>
</dbReference>
<keyword evidence="12" id="KW-1185">Reference proteome</keyword>
<comment type="catalytic activity">
    <reaction evidence="9">
        <text>prephenate + NAD(+) = 3-(4-hydroxyphenyl)pyruvate + CO2 + NADH</text>
        <dbReference type="Rhea" id="RHEA:13869"/>
        <dbReference type="ChEBI" id="CHEBI:16526"/>
        <dbReference type="ChEBI" id="CHEBI:29934"/>
        <dbReference type="ChEBI" id="CHEBI:36242"/>
        <dbReference type="ChEBI" id="CHEBI:57540"/>
        <dbReference type="ChEBI" id="CHEBI:57945"/>
        <dbReference type="EC" id="1.3.1.12"/>
    </reaction>
</comment>
<dbReference type="PANTHER" id="PTHR21363">
    <property type="entry name" value="PREPHENATE DEHYDROGENASE"/>
    <property type="match status" value="1"/>
</dbReference>
<dbReference type="GO" id="GO:0008977">
    <property type="term" value="F:prephenate dehydrogenase (NAD+) activity"/>
    <property type="evidence" value="ECO:0007669"/>
    <property type="project" value="UniProtKB-EC"/>
</dbReference>
<keyword evidence="6" id="KW-0560">Oxidoreductase</keyword>
<dbReference type="InterPro" id="IPR003099">
    <property type="entry name" value="Prephen_DH"/>
</dbReference>
<dbReference type="Pfam" id="PF02153">
    <property type="entry name" value="PDH_N"/>
    <property type="match status" value="1"/>
</dbReference>
<keyword evidence="8" id="KW-0057">Aromatic amino acid biosynthesis</keyword>
<dbReference type="EMBL" id="PKUS01000005">
    <property type="protein sequence ID" value="PLW69762.1"/>
    <property type="molecule type" value="Genomic_DNA"/>
</dbReference>
<dbReference type="SUPFAM" id="SSF51735">
    <property type="entry name" value="NAD(P)-binding Rossmann-fold domains"/>
    <property type="match status" value="1"/>
</dbReference>
<evidence type="ECO:0000313" key="11">
    <source>
        <dbReference type="EMBL" id="PLW69762.1"/>
    </source>
</evidence>
<dbReference type="FunFam" id="3.40.50.720:FF:000208">
    <property type="entry name" value="Prephenate dehydrogenase"/>
    <property type="match status" value="1"/>
</dbReference>
<evidence type="ECO:0000313" key="12">
    <source>
        <dbReference type="Proteomes" id="UP000235005"/>
    </source>
</evidence>
<evidence type="ECO:0000256" key="7">
    <source>
        <dbReference type="ARBA" id="ARBA00023027"/>
    </source>
</evidence>
<keyword evidence="4" id="KW-0827">Tyrosine biosynthesis</keyword>
<dbReference type="PANTHER" id="PTHR21363:SF0">
    <property type="entry name" value="PREPHENATE DEHYDROGENASE [NADP(+)]"/>
    <property type="match status" value="1"/>
</dbReference>
<comment type="caution">
    <text evidence="11">The sequence shown here is derived from an EMBL/GenBank/DDBJ whole genome shotgun (WGS) entry which is preliminary data.</text>
</comment>
<dbReference type="InterPro" id="IPR050812">
    <property type="entry name" value="Preph/Arog_dehydrog"/>
</dbReference>
<dbReference type="SUPFAM" id="SSF48179">
    <property type="entry name" value="6-phosphogluconate dehydrogenase C-terminal domain-like"/>
    <property type="match status" value="1"/>
</dbReference>
<dbReference type="InterPro" id="IPR036291">
    <property type="entry name" value="NAD(P)-bd_dom_sf"/>
</dbReference>
<proteinExistence type="inferred from homology"/>
<evidence type="ECO:0000256" key="2">
    <source>
        <dbReference type="ARBA" id="ARBA00007964"/>
    </source>
</evidence>
<reference evidence="11 12" key="1">
    <citation type="submission" date="2018-01" db="EMBL/GenBank/DDBJ databases">
        <title>The draft genome sequence of Halioglobus lutimaris HF004.</title>
        <authorList>
            <person name="Du Z.-J."/>
            <person name="Shi M.-J."/>
        </authorList>
    </citation>
    <scope>NUCLEOTIDE SEQUENCE [LARGE SCALE GENOMIC DNA]</scope>
    <source>
        <strain evidence="11 12">HF004</strain>
    </source>
</reference>
<dbReference type="Proteomes" id="UP000235005">
    <property type="component" value="Unassembled WGS sequence"/>
</dbReference>
<gene>
    <name evidence="11" type="ORF">C0039_07085</name>
</gene>
<accession>A0A2N5X5J4</accession>
<evidence type="ECO:0000256" key="3">
    <source>
        <dbReference type="ARBA" id="ARBA00012068"/>
    </source>
</evidence>
<dbReference type="Pfam" id="PF20463">
    <property type="entry name" value="PDH_C"/>
    <property type="match status" value="1"/>
</dbReference>
<keyword evidence="5" id="KW-0028">Amino-acid biosynthesis</keyword>
<dbReference type="GO" id="GO:0070403">
    <property type="term" value="F:NAD+ binding"/>
    <property type="evidence" value="ECO:0007669"/>
    <property type="project" value="InterPro"/>
</dbReference>
<dbReference type="OrthoDB" id="9809920at2"/>
<dbReference type="AlphaFoldDB" id="A0A2N5X5J4"/>
<protein>
    <recommendedName>
        <fullName evidence="3">prephenate dehydrogenase</fullName>
        <ecNumber evidence="3">1.3.1.12</ecNumber>
    </recommendedName>
</protein>
<dbReference type="PROSITE" id="PS51176">
    <property type="entry name" value="PDH_ADH"/>
    <property type="match status" value="1"/>
</dbReference>
<comment type="pathway">
    <text evidence="1">Amino-acid biosynthesis; L-tyrosine biosynthesis; (4-hydroxyphenyl)pyruvate from prephenate (NAD(+) route): step 1/1.</text>
</comment>
<sequence>MKPQVDTVAILGLGLIGGSLAKALRKSGFCRRVIGYGHREPSLRRGLELGVIDAFTLDLGEAINTADIIVICTPTLVAAEVLGEILPQTQAMAEPPLITDAASVKGSLRDAALRICGEFPAYLVLGHPIAGSERSGVEAAKADLYNNHRVILTPVPQNDAAAVARVHAMWLATGADVVEMTVDRHDAVLAATSHLPHLLAYSLVDALAQSAESDEIFRCAAGGFRDFTRIASSDPVMWRDIAIANRSALLQAIDLFSNHLGQLRQAVSEEDAEGLHATFTRAKTARDDFARILADRGQGKPN</sequence>
<evidence type="ECO:0000256" key="9">
    <source>
        <dbReference type="ARBA" id="ARBA00049260"/>
    </source>
</evidence>
<organism evidence="11 12">
    <name type="scientific">Pseudohalioglobus lutimaris</name>
    <dbReference type="NCBI Taxonomy" id="1737061"/>
    <lineage>
        <taxon>Bacteria</taxon>
        <taxon>Pseudomonadati</taxon>
        <taxon>Pseudomonadota</taxon>
        <taxon>Gammaproteobacteria</taxon>
        <taxon>Cellvibrionales</taxon>
        <taxon>Halieaceae</taxon>
        <taxon>Pseudohalioglobus</taxon>
    </lineage>
</organism>
<dbReference type="RefSeq" id="WP_101517671.1">
    <property type="nucleotide sequence ID" value="NZ_PKUS01000005.1"/>
</dbReference>
<dbReference type="Gene3D" id="1.10.3660.10">
    <property type="entry name" value="6-phosphogluconate dehydrogenase C-terminal like domain"/>
    <property type="match status" value="1"/>
</dbReference>
<evidence type="ECO:0000259" key="10">
    <source>
        <dbReference type="PROSITE" id="PS51176"/>
    </source>
</evidence>
<name>A0A2N5X5J4_9GAMM</name>
<dbReference type="FunFam" id="1.10.3660.10:FF:000003">
    <property type="entry name" value="Prephenate dehydrogenase"/>
    <property type="match status" value="1"/>
</dbReference>
<comment type="similarity">
    <text evidence="2">Belongs to the prephenate/arogenate dehydrogenase family.</text>
</comment>
<feature type="domain" description="Prephenate/arogenate dehydrogenase" evidence="10">
    <location>
        <begin position="6"/>
        <end position="297"/>
    </location>
</feature>
<dbReference type="InterPro" id="IPR046825">
    <property type="entry name" value="PDH_C"/>
</dbReference>
<evidence type="ECO:0000256" key="4">
    <source>
        <dbReference type="ARBA" id="ARBA00022498"/>
    </source>
</evidence>
<dbReference type="InterPro" id="IPR008927">
    <property type="entry name" value="6-PGluconate_DH-like_C_sf"/>
</dbReference>
<evidence type="ECO:0000256" key="5">
    <source>
        <dbReference type="ARBA" id="ARBA00022605"/>
    </source>
</evidence>
<dbReference type="Gene3D" id="3.40.50.720">
    <property type="entry name" value="NAD(P)-binding Rossmann-like Domain"/>
    <property type="match status" value="1"/>
</dbReference>
<keyword evidence="7" id="KW-0520">NAD</keyword>
<evidence type="ECO:0000256" key="1">
    <source>
        <dbReference type="ARBA" id="ARBA00005067"/>
    </source>
</evidence>
<evidence type="ECO:0000256" key="6">
    <source>
        <dbReference type="ARBA" id="ARBA00023002"/>
    </source>
</evidence>
<evidence type="ECO:0000256" key="8">
    <source>
        <dbReference type="ARBA" id="ARBA00023141"/>
    </source>
</evidence>
<dbReference type="InterPro" id="IPR046826">
    <property type="entry name" value="PDH_N"/>
</dbReference>